<feature type="transmembrane region" description="Helical" evidence="14">
    <location>
        <begin position="1116"/>
        <end position="1135"/>
    </location>
</feature>
<keyword evidence="7" id="KW-0479">Metal-binding</keyword>
<feature type="transmembrane region" description="Helical" evidence="14">
    <location>
        <begin position="95"/>
        <end position="115"/>
    </location>
</feature>
<keyword evidence="10" id="KW-0862">Zinc</keyword>
<proteinExistence type="predicted"/>
<feature type="transmembrane region" description="Helical" evidence="14">
    <location>
        <begin position="761"/>
        <end position="779"/>
    </location>
</feature>
<dbReference type="EC" id="2.3.2.27" evidence="4"/>
<evidence type="ECO:0000259" key="15">
    <source>
        <dbReference type="PROSITE" id="PS51292"/>
    </source>
</evidence>
<evidence type="ECO:0000256" key="4">
    <source>
        <dbReference type="ARBA" id="ARBA00012483"/>
    </source>
</evidence>
<dbReference type="Pfam" id="PF12906">
    <property type="entry name" value="RINGv"/>
    <property type="match status" value="1"/>
</dbReference>
<dbReference type="GO" id="GO:0036503">
    <property type="term" value="P:ERAD pathway"/>
    <property type="evidence" value="ECO:0007669"/>
    <property type="project" value="TreeGrafter"/>
</dbReference>
<reference evidence="16 17" key="1">
    <citation type="submission" date="2017-12" db="EMBL/GenBank/DDBJ databases">
        <title>Genome Sequence of a Multidrug-Resistant Candida haemulonii Isolate from a Patient with Chronic Leg Ulcers in Israel.</title>
        <authorList>
            <person name="Chow N.A."/>
            <person name="Gade L."/>
            <person name="Batra D."/>
            <person name="Rowe L.A."/>
            <person name="Ben-Ami R."/>
            <person name="Loparev V.N."/>
            <person name="Litvintseva A.P."/>
        </authorList>
    </citation>
    <scope>NUCLEOTIDE SEQUENCE [LARGE SCALE GENOMIC DNA]</scope>
    <source>
        <strain evidence="16 17">B11899</strain>
    </source>
</reference>
<dbReference type="EMBL" id="PKFO01000001">
    <property type="protein sequence ID" value="PVH18612.1"/>
    <property type="molecule type" value="Genomic_DNA"/>
</dbReference>
<dbReference type="STRING" id="45357.A0A2V1ALM1"/>
<evidence type="ECO:0000256" key="14">
    <source>
        <dbReference type="SAM" id="Phobius"/>
    </source>
</evidence>
<dbReference type="AlphaFoldDB" id="A0A2V1ALM1"/>
<sequence length="1195" mass="134386">MSGIMADGEHSCRICRGEATSKQPLIHPCKCRGSIRYIHEDCLLEWLKHSSKSTKQCDICNTPYQFKTIYDPNMPNRVPLSLIWNKILDTVTNALITYISVVLYSAFVLQLPIFWKVIGRVYTFVVDGPLPHGSNVAQSLLYGTAIAYEENSAFGPDETWYRKAVHIFFNTFSNGVVHVAAFVIMLLAIFVEHEWVVRDEGYTKMLLNDIGTEPRSKLLDLLEGLQRRETENANNEAGNENENDENPDNARAAQRNRTMRLDLVNEAIRDLQNVPDQFPRQAELHEALHNGVLDPLINGADQAPNLPGGFDLEAPQPLPDMPANHVHPSSEANDDNADPHEGIDLANTPNPHQADENVSDDDSADEDYVYNEDNASESGSDSDSNASIEDPHAQNIAWEQDNIAEEEQDVAADNAQGMAAAFDAQQMDDLDEGILEIIGLKLNISTPLLLTIFVDVVVMIFLFAAYLIPHMVGNFVLFIVALSYQHAVQYFAHLGLEKLVPGFIYTVYNFAHGLYAKSELLTNTRFFVFDVFLQPLTEVVSRCLTLTQKGPTTLPERMVALSIGYLIGCYGIHSAMRNMISGKKPIVGTARKIYKVLFEVTATAKVFVVFAVEIVVFPVYCGWLIDMCLTPIFKNDLKVNNKDGSTVYEYLFVASIESYNSPSARVLIYWGFGTIYMLCFALYVGMLRNNVLRPGVLFFIRSPEDPNARLIHDALVKSLRFQLSRIWLSAKFYTGNILLGIGLVTWGLRWFTMSPDSEKRIFLPVPLTWEGILHVIAFGRLAKENHAMLADFCVKFWKRVFDVVCYKLRLSDFILSKPVPEERGFIVYKSWFHEFRGDLPDYSHPVTLSEAKHKLKEEPNTTACFVPDGNYVRAPSSDTSRKFIDQLFIPVTKADQPLQEPEPKNSNHEDGYESDYSDVDLNYENSYDIVYRPPDFRSRCILLVLLLGVFAQLLFVFVGVSAAFAGRLIVNVLAMAFDASGLPWHPYQIDHARVDLQSVAYGLTVIVGLLSAIDGRPMLPAQNPIPVQAPAINIDVKGWFFTSSWIPFFLHTSVAYKVTGNVFAAEPALFGTKFAADPMNPNRYAVALHAVLFLIAWSPVFISGRQEKKEQPFWKFLWNAAVFDDIVFHVAVMWFESHYVSGLARLIACVTVFTIVKVVFAGSRLLETLNDQVKNEKYVRGTAVQNIDMDDGSTE</sequence>
<gene>
    <name evidence="16" type="ORF">CXQ85_000894</name>
</gene>
<evidence type="ECO:0000256" key="3">
    <source>
        <dbReference type="ARBA" id="ARBA00004906"/>
    </source>
</evidence>
<dbReference type="PANTHER" id="PTHR13145">
    <property type="entry name" value="SSM4 PROTEIN"/>
    <property type="match status" value="1"/>
</dbReference>
<evidence type="ECO:0000256" key="8">
    <source>
        <dbReference type="ARBA" id="ARBA00022771"/>
    </source>
</evidence>
<protein>
    <recommendedName>
        <fullName evidence="4">RING-type E3 ubiquitin transferase</fullName>
        <ecNumber evidence="4">2.3.2.27</ecNumber>
    </recommendedName>
</protein>
<evidence type="ECO:0000256" key="7">
    <source>
        <dbReference type="ARBA" id="ARBA00022723"/>
    </source>
</evidence>
<feature type="transmembrane region" description="Helical" evidence="14">
    <location>
        <begin position="596"/>
        <end position="625"/>
    </location>
</feature>
<evidence type="ECO:0000313" key="17">
    <source>
        <dbReference type="Proteomes" id="UP000244309"/>
    </source>
</evidence>
<evidence type="ECO:0000256" key="6">
    <source>
        <dbReference type="ARBA" id="ARBA00022692"/>
    </source>
</evidence>
<organism evidence="16 17">
    <name type="scientific">Candidozyma haemuli</name>
    <dbReference type="NCBI Taxonomy" id="45357"/>
    <lineage>
        <taxon>Eukaryota</taxon>
        <taxon>Fungi</taxon>
        <taxon>Dikarya</taxon>
        <taxon>Ascomycota</taxon>
        <taxon>Saccharomycotina</taxon>
        <taxon>Pichiomycetes</taxon>
        <taxon>Metschnikowiaceae</taxon>
        <taxon>Candidozyma</taxon>
    </lineage>
</organism>
<keyword evidence="6 14" id="KW-0812">Transmembrane</keyword>
<feature type="region of interest" description="Disordered" evidence="13">
    <location>
        <begin position="231"/>
        <end position="250"/>
    </location>
</feature>
<comment type="caution">
    <text evidence="16">The sequence shown here is derived from an EMBL/GenBank/DDBJ whole genome shotgun (WGS) entry which is preliminary data.</text>
</comment>
<feature type="transmembrane region" description="Helical" evidence="14">
    <location>
        <begin position="167"/>
        <end position="191"/>
    </location>
</feature>
<evidence type="ECO:0000313" key="16">
    <source>
        <dbReference type="EMBL" id="PVH18612.1"/>
    </source>
</evidence>
<dbReference type="SUPFAM" id="SSF57850">
    <property type="entry name" value="RING/U-box"/>
    <property type="match status" value="1"/>
</dbReference>
<feature type="transmembrane region" description="Helical" evidence="14">
    <location>
        <begin position="726"/>
        <end position="749"/>
    </location>
</feature>
<feature type="transmembrane region" description="Helical" evidence="14">
    <location>
        <begin position="1141"/>
        <end position="1160"/>
    </location>
</feature>
<evidence type="ECO:0000256" key="12">
    <source>
        <dbReference type="ARBA" id="ARBA00023136"/>
    </source>
</evidence>
<comment type="pathway">
    <text evidence="3">Protein modification; protein ubiquitination.</text>
</comment>
<keyword evidence="17" id="KW-1185">Reference proteome</keyword>
<dbReference type="FunFam" id="3.30.40.10:FF:000287">
    <property type="entry name" value="RING finger membrane protein"/>
    <property type="match status" value="1"/>
</dbReference>
<evidence type="ECO:0000256" key="10">
    <source>
        <dbReference type="ARBA" id="ARBA00022833"/>
    </source>
</evidence>
<name>A0A2V1ALM1_9ASCO</name>
<dbReference type="OrthoDB" id="1108038at2759"/>
<keyword evidence="5" id="KW-0808">Transferase</keyword>
<feature type="compositionally biased region" description="Acidic residues" evidence="13">
    <location>
        <begin position="357"/>
        <end position="366"/>
    </location>
</feature>
<feature type="transmembrane region" description="Helical" evidence="14">
    <location>
        <begin position="1084"/>
        <end position="1104"/>
    </location>
</feature>
<dbReference type="Proteomes" id="UP000244309">
    <property type="component" value="Unassembled WGS sequence"/>
</dbReference>
<dbReference type="Gene3D" id="3.30.40.10">
    <property type="entry name" value="Zinc/RING finger domain, C3HC4 (zinc finger)"/>
    <property type="match status" value="1"/>
</dbReference>
<keyword evidence="9" id="KW-0833">Ubl conjugation pathway</keyword>
<keyword evidence="8" id="KW-0863">Zinc-finger</keyword>
<feature type="transmembrane region" description="Helical" evidence="14">
    <location>
        <begin position="558"/>
        <end position="576"/>
    </location>
</feature>
<feature type="domain" description="RING-CH-type" evidence="15">
    <location>
        <begin position="4"/>
        <end position="67"/>
    </location>
</feature>
<keyword evidence="12 14" id="KW-0472">Membrane</keyword>
<comment type="subcellular location">
    <subcellularLocation>
        <location evidence="2">Membrane</location>
        <topology evidence="2">Multi-pass membrane protein</topology>
    </subcellularLocation>
</comment>
<dbReference type="PROSITE" id="PS51292">
    <property type="entry name" value="ZF_RING_CH"/>
    <property type="match status" value="1"/>
</dbReference>
<feature type="transmembrane region" description="Helical" evidence="14">
    <location>
        <begin position="448"/>
        <end position="468"/>
    </location>
</feature>
<evidence type="ECO:0000256" key="5">
    <source>
        <dbReference type="ARBA" id="ARBA00022679"/>
    </source>
</evidence>
<dbReference type="InterPro" id="IPR011016">
    <property type="entry name" value="Znf_RING-CH"/>
</dbReference>
<dbReference type="InterPro" id="IPR013083">
    <property type="entry name" value="Znf_RING/FYVE/PHD"/>
</dbReference>
<feature type="region of interest" description="Disordered" evidence="13">
    <location>
        <begin position="295"/>
        <end position="366"/>
    </location>
</feature>
<comment type="catalytic activity">
    <reaction evidence="1">
        <text>S-ubiquitinyl-[E2 ubiquitin-conjugating enzyme]-L-cysteine + [acceptor protein]-L-lysine = [E2 ubiquitin-conjugating enzyme]-L-cysteine + N(6)-ubiquitinyl-[acceptor protein]-L-lysine.</text>
        <dbReference type="EC" id="2.3.2.27"/>
    </reaction>
</comment>
<evidence type="ECO:0000256" key="2">
    <source>
        <dbReference type="ARBA" id="ARBA00004141"/>
    </source>
</evidence>
<evidence type="ECO:0000256" key="11">
    <source>
        <dbReference type="ARBA" id="ARBA00022989"/>
    </source>
</evidence>
<dbReference type="GeneID" id="37006225"/>
<dbReference type="GO" id="GO:0061630">
    <property type="term" value="F:ubiquitin protein ligase activity"/>
    <property type="evidence" value="ECO:0007669"/>
    <property type="project" value="UniProtKB-EC"/>
</dbReference>
<feature type="transmembrane region" description="Helical" evidence="14">
    <location>
        <begin position="940"/>
        <end position="958"/>
    </location>
</feature>
<evidence type="ECO:0000256" key="1">
    <source>
        <dbReference type="ARBA" id="ARBA00000900"/>
    </source>
</evidence>
<dbReference type="GO" id="GO:0005789">
    <property type="term" value="C:endoplasmic reticulum membrane"/>
    <property type="evidence" value="ECO:0007669"/>
    <property type="project" value="TreeGrafter"/>
</dbReference>
<dbReference type="VEuPathDB" id="FungiDB:CXQ85_000894"/>
<dbReference type="CDD" id="cd16702">
    <property type="entry name" value="RING_CH-C4HC3_MARCH6"/>
    <property type="match status" value="1"/>
</dbReference>
<keyword evidence="11 14" id="KW-1133">Transmembrane helix</keyword>
<dbReference type="RefSeq" id="XP_025339552.1">
    <property type="nucleotide sequence ID" value="XM_025484621.1"/>
</dbReference>
<evidence type="ECO:0000256" key="9">
    <source>
        <dbReference type="ARBA" id="ARBA00022786"/>
    </source>
</evidence>
<feature type="transmembrane region" description="Helical" evidence="14">
    <location>
        <begin position="667"/>
        <end position="685"/>
    </location>
</feature>
<dbReference type="GO" id="GO:0008270">
    <property type="term" value="F:zinc ion binding"/>
    <property type="evidence" value="ECO:0007669"/>
    <property type="project" value="UniProtKB-KW"/>
</dbReference>
<accession>A0A2V1ALM1</accession>
<dbReference type="SMART" id="SM00744">
    <property type="entry name" value="RINGv"/>
    <property type="match status" value="1"/>
</dbReference>
<evidence type="ECO:0000256" key="13">
    <source>
        <dbReference type="SAM" id="MobiDB-lite"/>
    </source>
</evidence>
<dbReference type="PANTHER" id="PTHR13145:SF0">
    <property type="entry name" value="E3 UBIQUITIN-PROTEIN LIGASE MARCHF6"/>
    <property type="match status" value="1"/>
</dbReference>